<feature type="compositionally biased region" description="Acidic residues" evidence="11">
    <location>
        <begin position="91"/>
        <end position="100"/>
    </location>
</feature>
<proteinExistence type="inferred from homology"/>
<dbReference type="SUPFAM" id="SSF52540">
    <property type="entry name" value="P-loop containing nucleoside triphosphate hydrolases"/>
    <property type="match status" value="2"/>
</dbReference>
<keyword evidence="4" id="KW-0158">Chromosome</keyword>
<comment type="similarity">
    <text evidence="3">Belongs to the AAA ATPase family.</text>
</comment>
<dbReference type="Pfam" id="PF17862">
    <property type="entry name" value="AAA_lid_3"/>
    <property type="match status" value="1"/>
</dbReference>
<evidence type="ECO:0000256" key="8">
    <source>
        <dbReference type="ARBA" id="ARBA00023117"/>
    </source>
</evidence>
<dbReference type="InterPro" id="IPR003959">
    <property type="entry name" value="ATPase_AAA_core"/>
</dbReference>
<evidence type="ECO:0000256" key="11">
    <source>
        <dbReference type="SAM" id="MobiDB-lite"/>
    </source>
</evidence>
<dbReference type="GO" id="GO:0016887">
    <property type="term" value="F:ATP hydrolysis activity"/>
    <property type="evidence" value="ECO:0000318"/>
    <property type="project" value="GO_Central"/>
</dbReference>
<reference evidence="13 15" key="1">
    <citation type="journal article" date="2011" name="Science">
        <title>Comparative functional genomics of the fission yeasts.</title>
        <authorList>
            <person name="Rhind N."/>
            <person name="Chen Z."/>
            <person name="Yassour M."/>
            <person name="Thompson D.A."/>
            <person name="Haas B.J."/>
            <person name="Habib N."/>
            <person name="Wapinski I."/>
            <person name="Roy S."/>
            <person name="Lin M.F."/>
            <person name="Heiman D.I."/>
            <person name="Young S.K."/>
            <person name="Furuya K."/>
            <person name="Guo Y."/>
            <person name="Pidoux A."/>
            <person name="Chen H.M."/>
            <person name="Robbertse B."/>
            <person name="Goldberg J.M."/>
            <person name="Aoki K."/>
            <person name="Bayne E.H."/>
            <person name="Berlin A.M."/>
            <person name="Desjardins C.A."/>
            <person name="Dobbs E."/>
            <person name="Dukaj L."/>
            <person name="Fan L."/>
            <person name="FitzGerald M.G."/>
            <person name="French C."/>
            <person name="Gujja S."/>
            <person name="Hansen K."/>
            <person name="Keifenheim D."/>
            <person name="Levin J.Z."/>
            <person name="Mosher R.A."/>
            <person name="Mueller C.A."/>
            <person name="Pfiffner J."/>
            <person name="Priest M."/>
            <person name="Russ C."/>
            <person name="Smialowska A."/>
            <person name="Swoboda P."/>
            <person name="Sykes S.M."/>
            <person name="Vaughn M."/>
            <person name="Vengrova S."/>
            <person name="Yoder R."/>
            <person name="Zeng Q."/>
            <person name="Allshire R."/>
            <person name="Baulcombe D."/>
            <person name="Birren B.W."/>
            <person name="Brown W."/>
            <person name="Ekwall K."/>
            <person name="Kellis M."/>
            <person name="Leatherwood J."/>
            <person name="Levin H."/>
            <person name="Margalit H."/>
            <person name="Martienssen R."/>
            <person name="Nieduszynski C.A."/>
            <person name="Spatafora J.W."/>
            <person name="Friedman N."/>
            <person name="Dalgaard J.Z."/>
            <person name="Baumann P."/>
            <person name="Niki H."/>
            <person name="Regev A."/>
            <person name="Nusbaum C."/>
        </authorList>
    </citation>
    <scope>NUCLEOTIDE SEQUENCE [LARGE SCALE GENOMIC DNA]</scope>
    <source>
        <strain evidence="15">yFS275 / FY16936</strain>
    </source>
</reference>
<dbReference type="GO" id="GO:0042393">
    <property type="term" value="F:histone binding"/>
    <property type="evidence" value="ECO:0000318"/>
    <property type="project" value="GO_Central"/>
</dbReference>
<keyword evidence="9" id="KW-0539">Nucleus</keyword>
<dbReference type="GO" id="GO:0003682">
    <property type="term" value="F:chromatin binding"/>
    <property type="evidence" value="ECO:0000318"/>
    <property type="project" value="GO_Central"/>
</dbReference>
<dbReference type="AlphaFoldDB" id="B6K1H7"/>
<dbReference type="GO" id="GO:0000785">
    <property type="term" value="C:chromatin"/>
    <property type="evidence" value="ECO:0007669"/>
    <property type="project" value="EnsemblFungi"/>
</dbReference>
<dbReference type="Proteomes" id="UP000001744">
    <property type="component" value="Unassembled WGS sequence"/>
</dbReference>
<dbReference type="STRING" id="402676.B6K1H7"/>
<dbReference type="PANTHER" id="PTHR23069">
    <property type="entry name" value="AAA DOMAIN-CONTAINING"/>
    <property type="match status" value="1"/>
</dbReference>
<dbReference type="InterPro" id="IPR041569">
    <property type="entry name" value="AAA_lid_3"/>
</dbReference>
<keyword evidence="5" id="KW-0547">Nucleotide-binding</keyword>
<dbReference type="InterPro" id="IPR003593">
    <property type="entry name" value="AAA+_ATPase"/>
</dbReference>
<dbReference type="GO" id="GO:0005524">
    <property type="term" value="F:ATP binding"/>
    <property type="evidence" value="ECO:0007669"/>
    <property type="project" value="UniProtKB-KW"/>
</dbReference>
<feature type="compositionally biased region" description="Acidic residues" evidence="11">
    <location>
        <begin position="46"/>
        <end position="64"/>
    </location>
</feature>
<evidence type="ECO:0000256" key="4">
    <source>
        <dbReference type="ARBA" id="ARBA00022454"/>
    </source>
</evidence>
<dbReference type="CDD" id="cd19517">
    <property type="entry name" value="RecA-like_Yta7-like"/>
    <property type="match status" value="1"/>
</dbReference>
<gene>
    <name evidence="14" type="primary">abo1</name>
    <name evidence="13" type="ORF">SJAG_02906</name>
</gene>
<dbReference type="GO" id="GO:0140665">
    <property type="term" value="F:ATP-dependent H3-H4 histone complex chaperone activity"/>
    <property type="evidence" value="ECO:0007669"/>
    <property type="project" value="EnsemblFungi"/>
</dbReference>
<dbReference type="GO" id="GO:0006337">
    <property type="term" value="P:nucleosome disassembly"/>
    <property type="evidence" value="ECO:0000318"/>
    <property type="project" value="GO_Central"/>
</dbReference>
<dbReference type="JaponicusDB" id="SJAG_02906">
    <property type="gene designation" value="abo1"/>
</dbReference>
<dbReference type="InterPro" id="IPR027417">
    <property type="entry name" value="P-loop_NTPase"/>
</dbReference>
<evidence type="ECO:0000256" key="9">
    <source>
        <dbReference type="ARBA" id="ARBA00023242"/>
    </source>
</evidence>
<name>B6K1H7_SCHJY</name>
<dbReference type="CDD" id="cd05491">
    <property type="entry name" value="Bromo_TBP7_like"/>
    <property type="match status" value="1"/>
</dbReference>
<dbReference type="PANTHER" id="PTHR23069:SF10">
    <property type="entry name" value="ATPASE HISTONE CHAPERONE ABO1"/>
    <property type="match status" value="1"/>
</dbReference>
<dbReference type="GeneID" id="7048589"/>
<keyword evidence="8" id="KW-0103">Bromodomain</keyword>
<dbReference type="Gene3D" id="1.10.8.60">
    <property type="match status" value="1"/>
</dbReference>
<dbReference type="OMA" id="KRAQEMY"/>
<comment type="subcellular location">
    <subcellularLocation>
        <location evidence="2">Chromosome</location>
    </subcellularLocation>
    <subcellularLocation>
        <location evidence="1">Nucleus</location>
    </subcellularLocation>
</comment>
<dbReference type="GO" id="GO:0006334">
    <property type="term" value="P:nucleosome assembly"/>
    <property type="evidence" value="ECO:0000318"/>
    <property type="project" value="GO_Central"/>
</dbReference>
<feature type="domain" description="AAA+ ATPase" evidence="12">
    <location>
        <begin position="329"/>
        <end position="470"/>
    </location>
</feature>
<evidence type="ECO:0000313" key="13">
    <source>
        <dbReference type="EMBL" id="EEB07798.1"/>
    </source>
</evidence>
<sequence length="1152" mass="130900">MPMEPSDEESENVADEGEQSAQIEDNNFTEQPSAYLESMPSGEKESELEDDVEVKDDNSDDPDFEPVNHRRRRRQSNSRPSKRARRSVVKDEDDEDEEYYETQTRRSHRSSVSYGDNDNYEEDSSNASFVDTESELTSLESEEFSSEEQTGTRRSARLRNRQHANGEEEEEEEHRPTLRKRKSRPDYRLPAPDYGPDELDQLNNTTTSNSNRKKTAAEHVVIRLLQKQVNNPVDLDFFSDSDDEGIIGKQVGGDSGIKALEDPNSAGGPANFGQVNNTKDLADLDPLGVDKSISFDSVGGLDNHINQLKEMVMLPLLYPEVFLRFNLKPPRGVLFHGPPGTGKTLMARALAATCSTEGKKISFYMRKGADCLSKWIGEAERQLRLLFEEARNTQPSIIFFDEIDGLAPVRSSKQEQIHASIVSTLLALMDGMDGRGQVIVIGATNRPDAVDPALRRPGRFDREFYFPLPDLEARKSIIKIHTKNWDPPLDPNLCDLLAQKTKGYGGADLRALCTEAALNAVKRTFPQIYSSSQKLLLDPKSIQVKVKDFVLSMKRIVPSSQRSAISGNKPLPAELEVLLGQTLKSILRTLHHIMPLPKKVNIMEEAMYDDPCDDSFEYQQRLDDLETLRVYRPRLLICGEKGLGQVDLGPAILQYFEGVHVQSFDLSTLLQDSNQSLESTIIQLFAEVRRHTPGVIYISDIDSWLNVLPESAIATFSSLLESLAPSDPVLFLAISWVPLASCHPLLLEWFPHKRSVFELQRPSKRSLKLFFQAVIDLIAKPPTELPDGVPRKKRTLPELPIAPVVVDATPEKNQLKQTKHNDMRLLNKLKIKLNALLGSLKPRYRKFRKPLIDFSDIHFVDPETGDAQVSRDDCNFELVDDQVRRIGTSETFSMMSLEEVEKRVWDNSYCTPLEFLKDIRLILKDALKLGDLETKKRAQEMYTNVQFALEDMEDGHFFQDCERMAVREAERRRIRQKKLDERLRLEELKEANEAALAAASVVHTPVLQEEEDMQLDSPNTVMKIHMQLQKDPYELIPKVIASKEPPSVPQELRVPTEKDETVDVPTAVPLEPDVAEEVKAEEMQLHLDKQKLSELREQLISSTENYTVDQLERLHASLYKVIWDTRSTWDRNVVISKCLRIAQEVIEDEKAK</sequence>
<evidence type="ECO:0000313" key="14">
    <source>
        <dbReference type="JaponicusDB" id="SJAG_02906"/>
    </source>
</evidence>
<dbReference type="Gene3D" id="3.40.50.300">
    <property type="entry name" value="P-loop containing nucleotide triphosphate hydrolases"/>
    <property type="match status" value="2"/>
</dbReference>
<feature type="compositionally biased region" description="Acidic residues" evidence="11">
    <location>
        <begin position="1"/>
        <end position="18"/>
    </location>
</feature>
<dbReference type="RefSeq" id="XP_002174091.1">
    <property type="nucleotide sequence ID" value="XM_002174055.2"/>
</dbReference>
<keyword evidence="6" id="KW-0378">Hydrolase</keyword>
<feature type="compositionally biased region" description="Polar residues" evidence="11">
    <location>
        <begin position="19"/>
        <end position="32"/>
    </location>
</feature>
<accession>B6K1H7</accession>
<evidence type="ECO:0000256" key="5">
    <source>
        <dbReference type="ARBA" id="ARBA00022741"/>
    </source>
</evidence>
<dbReference type="HOGENOM" id="CLU_000536_6_3_1"/>
<evidence type="ECO:0000256" key="7">
    <source>
        <dbReference type="ARBA" id="ARBA00022840"/>
    </source>
</evidence>
<dbReference type="GO" id="GO:0045815">
    <property type="term" value="P:transcription initiation-coupled chromatin remodeling"/>
    <property type="evidence" value="ECO:0000318"/>
    <property type="project" value="GO_Central"/>
</dbReference>
<dbReference type="EMBL" id="KE651166">
    <property type="protein sequence ID" value="EEB07798.1"/>
    <property type="molecule type" value="Genomic_DNA"/>
</dbReference>
<dbReference type="FunFam" id="1.10.8.60:FF:000016">
    <property type="entry name" value="ATPase family AAA domain-containing protein 2B"/>
    <property type="match status" value="1"/>
</dbReference>
<dbReference type="InterPro" id="IPR045199">
    <property type="entry name" value="ATAD2-like"/>
</dbReference>
<dbReference type="PROSITE" id="PS00674">
    <property type="entry name" value="AAA"/>
    <property type="match status" value="1"/>
</dbReference>
<dbReference type="Pfam" id="PF00004">
    <property type="entry name" value="AAA"/>
    <property type="match status" value="1"/>
</dbReference>
<dbReference type="VEuPathDB" id="FungiDB:SJAG_02906"/>
<dbReference type="SMART" id="SM00382">
    <property type="entry name" value="AAA"/>
    <property type="match status" value="1"/>
</dbReference>
<keyword evidence="7" id="KW-0067">ATP-binding</keyword>
<dbReference type="FunFam" id="3.40.50.300:FF:000061">
    <property type="entry name" value="ATPase family, AAA domain-containing 2"/>
    <property type="match status" value="1"/>
</dbReference>
<keyword evidence="15" id="KW-1185">Reference proteome</keyword>
<comment type="catalytic activity">
    <reaction evidence="10">
        <text>ATP + H2O = ADP + phosphate + H(+)</text>
        <dbReference type="Rhea" id="RHEA:13065"/>
        <dbReference type="ChEBI" id="CHEBI:15377"/>
        <dbReference type="ChEBI" id="CHEBI:15378"/>
        <dbReference type="ChEBI" id="CHEBI:30616"/>
        <dbReference type="ChEBI" id="CHEBI:43474"/>
        <dbReference type="ChEBI" id="CHEBI:456216"/>
    </reaction>
    <physiologicalReaction direction="left-to-right" evidence="10">
        <dbReference type="Rhea" id="RHEA:13066"/>
    </physiologicalReaction>
</comment>
<evidence type="ECO:0000256" key="1">
    <source>
        <dbReference type="ARBA" id="ARBA00004123"/>
    </source>
</evidence>
<evidence type="ECO:0000313" key="15">
    <source>
        <dbReference type="Proteomes" id="UP000001744"/>
    </source>
</evidence>
<evidence type="ECO:0000256" key="2">
    <source>
        <dbReference type="ARBA" id="ARBA00004286"/>
    </source>
</evidence>
<evidence type="ECO:0000256" key="6">
    <source>
        <dbReference type="ARBA" id="ARBA00022801"/>
    </source>
</evidence>
<evidence type="ECO:0000256" key="3">
    <source>
        <dbReference type="ARBA" id="ARBA00006914"/>
    </source>
</evidence>
<dbReference type="GO" id="GO:0005634">
    <property type="term" value="C:nucleus"/>
    <property type="evidence" value="ECO:0000318"/>
    <property type="project" value="GO_Central"/>
</dbReference>
<dbReference type="InterPro" id="IPR003960">
    <property type="entry name" value="ATPase_AAA_CS"/>
</dbReference>
<feature type="region of interest" description="Disordered" evidence="11">
    <location>
        <begin position="1"/>
        <end position="214"/>
    </location>
</feature>
<dbReference type="eggNOG" id="KOG0732">
    <property type="taxonomic scope" value="Eukaryota"/>
</dbReference>
<evidence type="ECO:0000259" key="12">
    <source>
        <dbReference type="SMART" id="SM00382"/>
    </source>
</evidence>
<dbReference type="OrthoDB" id="5421at2759"/>
<evidence type="ECO:0000256" key="10">
    <source>
        <dbReference type="ARBA" id="ARBA00048778"/>
    </source>
</evidence>
<protein>
    <submittedName>
        <fullName evidence="13">ATPase with bromodomain protein</fullName>
    </submittedName>
</protein>
<dbReference type="FunFam" id="3.40.50.300:FF:001218">
    <property type="entry name" value="AAA family ATPase, putative"/>
    <property type="match status" value="1"/>
</dbReference>
<feature type="compositionally biased region" description="Basic residues" evidence="11">
    <location>
        <begin position="69"/>
        <end position="87"/>
    </location>
</feature>
<organism evidence="13 15">
    <name type="scientific">Schizosaccharomyces japonicus (strain yFS275 / FY16936)</name>
    <name type="common">Fission yeast</name>
    <dbReference type="NCBI Taxonomy" id="402676"/>
    <lineage>
        <taxon>Eukaryota</taxon>
        <taxon>Fungi</taxon>
        <taxon>Dikarya</taxon>
        <taxon>Ascomycota</taxon>
        <taxon>Taphrinomycotina</taxon>
        <taxon>Schizosaccharomycetes</taxon>
        <taxon>Schizosaccharomycetales</taxon>
        <taxon>Schizosaccharomycetaceae</taxon>
        <taxon>Schizosaccharomyces</taxon>
    </lineage>
</organism>